<protein>
    <submittedName>
        <fullName evidence="1">Uncharacterized protein</fullName>
    </submittedName>
</protein>
<dbReference type="Gramene" id="OMERI02G33280.1">
    <property type="protein sequence ID" value="OMERI02G33280.1"/>
    <property type="gene ID" value="OMERI02G33280"/>
</dbReference>
<name>A0A0E0CSE0_9ORYZ</name>
<accession>A0A0E0CSE0</accession>
<evidence type="ECO:0000313" key="2">
    <source>
        <dbReference type="Proteomes" id="UP000008021"/>
    </source>
</evidence>
<sequence>MDLALADGEGGVAVADFDGEAAVLREGREHRRRWRTVRQATVAGGGSKGGVVATPSRDARWEVGGGAVTVACVGRSAAVRRFGGDSVLREVGAGTITRRRRTASRAVACRGRSAPPCGACRDVRCDAVAQWSGGGMQRVVHGGTQHQPPSSSYCLLNLSN</sequence>
<evidence type="ECO:0000313" key="1">
    <source>
        <dbReference type="EnsemblPlants" id="OMERI02G33280.1"/>
    </source>
</evidence>
<organism evidence="1">
    <name type="scientific">Oryza meridionalis</name>
    <dbReference type="NCBI Taxonomy" id="40149"/>
    <lineage>
        <taxon>Eukaryota</taxon>
        <taxon>Viridiplantae</taxon>
        <taxon>Streptophyta</taxon>
        <taxon>Embryophyta</taxon>
        <taxon>Tracheophyta</taxon>
        <taxon>Spermatophyta</taxon>
        <taxon>Magnoliopsida</taxon>
        <taxon>Liliopsida</taxon>
        <taxon>Poales</taxon>
        <taxon>Poaceae</taxon>
        <taxon>BOP clade</taxon>
        <taxon>Oryzoideae</taxon>
        <taxon>Oryzeae</taxon>
        <taxon>Oryzinae</taxon>
        <taxon>Oryza</taxon>
    </lineage>
</organism>
<reference evidence="1" key="2">
    <citation type="submission" date="2018-05" db="EMBL/GenBank/DDBJ databases">
        <title>OmerRS3 (Oryza meridionalis Reference Sequence Version 3).</title>
        <authorList>
            <person name="Zhang J."/>
            <person name="Kudrna D."/>
            <person name="Lee S."/>
            <person name="Talag J."/>
            <person name="Welchert J."/>
            <person name="Wing R.A."/>
        </authorList>
    </citation>
    <scope>NUCLEOTIDE SEQUENCE [LARGE SCALE GENOMIC DNA]</scope>
    <source>
        <strain evidence="1">cv. OR44</strain>
    </source>
</reference>
<dbReference type="AlphaFoldDB" id="A0A0E0CSE0"/>
<reference evidence="1" key="1">
    <citation type="submission" date="2015-04" db="UniProtKB">
        <authorList>
            <consortium name="EnsemblPlants"/>
        </authorList>
    </citation>
    <scope>IDENTIFICATION</scope>
</reference>
<keyword evidence="2" id="KW-1185">Reference proteome</keyword>
<dbReference type="EnsemblPlants" id="OMERI02G33280.1">
    <property type="protein sequence ID" value="OMERI02G33280.1"/>
    <property type="gene ID" value="OMERI02G33280"/>
</dbReference>
<proteinExistence type="predicted"/>
<dbReference type="Proteomes" id="UP000008021">
    <property type="component" value="Chromosome 2"/>
</dbReference>
<dbReference type="HOGENOM" id="CLU_140000_0_0_1"/>